<name>A0AB39KS34_9CAUL</name>
<feature type="transmembrane region" description="Helical" evidence="1">
    <location>
        <begin position="31"/>
        <end position="51"/>
    </location>
</feature>
<dbReference type="RefSeq" id="WP_369059279.1">
    <property type="nucleotide sequence ID" value="NZ_CP158375.1"/>
</dbReference>
<reference evidence="2" key="1">
    <citation type="submission" date="2024-06" db="EMBL/GenBank/DDBJ databases">
        <title>Caulobacter inopinatus, sp. nov.</title>
        <authorList>
            <person name="Donachie S.P."/>
        </authorList>
    </citation>
    <scope>NUCLEOTIDE SEQUENCE</scope>
    <source>
        <strain evidence="2">73W</strain>
    </source>
</reference>
<dbReference type="EMBL" id="CP158375">
    <property type="protein sequence ID" value="XDO96427.1"/>
    <property type="molecule type" value="Genomic_DNA"/>
</dbReference>
<proteinExistence type="predicted"/>
<gene>
    <name evidence="2" type="ORF">ABOZ73_16885</name>
</gene>
<sequence>MPSWWLFVLLPPVIVAVLVAFLKGRRLWMRLLMVTAIVAVCTVALVVGYQAYVGAFGSVEQKATLPKDLMILVYGVAPLQWMLSVAAITVVHLTQQFGRKAKG</sequence>
<protein>
    <submittedName>
        <fullName evidence="2">Uncharacterized protein</fullName>
    </submittedName>
</protein>
<accession>A0AB39KS34</accession>
<evidence type="ECO:0000256" key="1">
    <source>
        <dbReference type="SAM" id="Phobius"/>
    </source>
</evidence>
<dbReference type="AlphaFoldDB" id="A0AB39KS34"/>
<organism evidence="2">
    <name type="scientific">Caulobacter sp. 73W</name>
    <dbReference type="NCBI Taxonomy" id="3161137"/>
    <lineage>
        <taxon>Bacteria</taxon>
        <taxon>Pseudomonadati</taxon>
        <taxon>Pseudomonadota</taxon>
        <taxon>Alphaproteobacteria</taxon>
        <taxon>Caulobacterales</taxon>
        <taxon>Caulobacteraceae</taxon>
        <taxon>Caulobacter</taxon>
    </lineage>
</organism>
<keyword evidence="1" id="KW-1133">Transmembrane helix</keyword>
<keyword evidence="1" id="KW-0472">Membrane</keyword>
<keyword evidence="1" id="KW-0812">Transmembrane</keyword>
<feature type="transmembrane region" description="Helical" evidence="1">
    <location>
        <begin position="71"/>
        <end position="93"/>
    </location>
</feature>
<feature type="transmembrane region" description="Helical" evidence="1">
    <location>
        <begin position="6"/>
        <end position="24"/>
    </location>
</feature>
<evidence type="ECO:0000313" key="2">
    <source>
        <dbReference type="EMBL" id="XDO96427.1"/>
    </source>
</evidence>